<dbReference type="EMBL" id="CP013011">
    <property type="protein sequence ID" value="ALL00504.1"/>
    <property type="molecule type" value="Genomic_DNA"/>
</dbReference>
<gene>
    <name evidence="1" type="ORF">Pyrde_0454</name>
</gene>
<name>A0A0P0N2E7_9CREN</name>
<dbReference type="KEGG" id="pdl:Pyrde_0454"/>
<reference evidence="1 2" key="1">
    <citation type="submission" date="2015-10" db="EMBL/GenBank/DDBJ databases">
        <title>Complete genome sequence of hyperthermophilic archaeon Pyrodictium delaneyi Su06.</title>
        <authorList>
            <person name="Jung J.-H."/>
            <person name="Lin J."/>
            <person name="Holden J.F."/>
            <person name="Park C.-S."/>
        </authorList>
    </citation>
    <scope>NUCLEOTIDE SEQUENCE [LARGE SCALE GENOMIC DNA]</scope>
    <source>
        <strain evidence="1 2">Su06</strain>
    </source>
</reference>
<dbReference type="Proteomes" id="UP000058613">
    <property type="component" value="Chromosome"/>
</dbReference>
<evidence type="ECO:0000313" key="2">
    <source>
        <dbReference type="Proteomes" id="UP000058613"/>
    </source>
</evidence>
<evidence type="ECO:0000313" key="1">
    <source>
        <dbReference type="EMBL" id="ALL00504.1"/>
    </source>
</evidence>
<proteinExistence type="predicted"/>
<accession>A0A0P0N2E7</accession>
<sequence length="159" mass="17537">MVKLVSRQHNVLPGAGRVAAQQLRVMAPLTTIHSLYFLAGLMGWQHGYRFVLTERGPFSSKLAHDLARGRAPRPPRSIARQLRVLVARLCQDDNGCGKQLIVAAMLAAYTRLYPPPKDPVAYYLQRHPGVNPNLVKRIAAILSSLGIIQGGERVITPNK</sequence>
<dbReference type="AlphaFoldDB" id="A0A0P0N2E7"/>
<protein>
    <submittedName>
        <fullName evidence="1">Uncharacterized protein</fullName>
    </submittedName>
</protein>
<organism evidence="1 2">
    <name type="scientific">Pyrodictium delaneyi</name>
    <dbReference type="NCBI Taxonomy" id="1273541"/>
    <lineage>
        <taxon>Archaea</taxon>
        <taxon>Thermoproteota</taxon>
        <taxon>Thermoprotei</taxon>
        <taxon>Desulfurococcales</taxon>
        <taxon>Pyrodictiaceae</taxon>
        <taxon>Pyrodictium</taxon>
    </lineage>
</organism>